<feature type="transmembrane region" description="Helical" evidence="2">
    <location>
        <begin position="65"/>
        <end position="83"/>
    </location>
</feature>
<dbReference type="InterPro" id="IPR021401">
    <property type="entry name" value="DUF3040"/>
</dbReference>
<feature type="region of interest" description="Disordered" evidence="1">
    <location>
        <begin position="89"/>
        <end position="140"/>
    </location>
</feature>
<keyword evidence="2" id="KW-0812">Transmembrane</keyword>
<evidence type="ECO:0000313" key="4">
    <source>
        <dbReference type="Proteomes" id="UP000030664"/>
    </source>
</evidence>
<keyword evidence="2" id="KW-0472">Membrane</keyword>
<dbReference type="STRING" id="223184.AS25_02905"/>
<sequence length="140" mass="14575">MPLSEHEQQLLAQLEKQLHDDDPRFASTMHTEAVRGRGSMRNVVLGVVIAVVGLGVLLAGVALQLIIVGVLGFIVMAAGAYVATVRGRATPDKGAANPGGPGNGPSGGGPSGRGPSGPRKSSTFLQNLEEKWDKRNQGER</sequence>
<dbReference type="Proteomes" id="UP000030664">
    <property type="component" value="Unassembled WGS sequence"/>
</dbReference>
<gene>
    <name evidence="3" type="ORF">AS25_02905</name>
</gene>
<dbReference type="AlphaFoldDB" id="A0A0B0DF36"/>
<evidence type="ECO:0000256" key="2">
    <source>
        <dbReference type="SAM" id="Phobius"/>
    </source>
</evidence>
<feature type="compositionally biased region" description="Basic and acidic residues" evidence="1">
    <location>
        <begin position="128"/>
        <end position="140"/>
    </location>
</feature>
<accession>A0A0B0DF36</accession>
<comment type="caution">
    <text evidence="3">The sequence shown here is derived from an EMBL/GenBank/DDBJ whole genome shotgun (WGS) entry which is preliminary data.</text>
</comment>
<reference evidence="3 4" key="1">
    <citation type="submission" date="2014-09" db="EMBL/GenBank/DDBJ databases">
        <title>High-quality draft genome sequence of Kocuria marina SO9-6, an actinobacterium isolated from a copper mine.</title>
        <authorList>
            <person name="Castro D.B."/>
            <person name="Pereira L.B."/>
            <person name="Silva M.V."/>
            <person name="Silva B.P."/>
            <person name="Zanardi B.R."/>
            <person name="Carlos C."/>
            <person name="Belgini D.R."/>
            <person name="Limache E.G."/>
            <person name="Lacerda G.V."/>
            <person name="Nery M.B."/>
            <person name="Gomes M.B."/>
            <person name="Souza S."/>
            <person name="Silva T.M."/>
            <person name="Rodrigues V.D."/>
            <person name="Paulino L.C."/>
            <person name="Vicentini R."/>
            <person name="Ferraz L.F."/>
            <person name="Ottoboni L.M."/>
        </authorList>
    </citation>
    <scope>NUCLEOTIDE SEQUENCE [LARGE SCALE GENOMIC DNA]</scope>
    <source>
        <strain evidence="3 4">SO9-6</strain>
    </source>
</reference>
<feature type="transmembrane region" description="Helical" evidence="2">
    <location>
        <begin position="42"/>
        <end position="59"/>
    </location>
</feature>
<proteinExistence type="predicted"/>
<dbReference type="RefSeq" id="WP_035961207.1">
    <property type="nucleotide sequence ID" value="NZ_JROM01000016.1"/>
</dbReference>
<name>A0A0B0DF36_9MICC</name>
<dbReference type="eggNOG" id="ENOG5032Z5G">
    <property type="taxonomic scope" value="Bacteria"/>
</dbReference>
<dbReference type="Pfam" id="PF11239">
    <property type="entry name" value="DUF3040"/>
    <property type="match status" value="1"/>
</dbReference>
<feature type="compositionally biased region" description="Gly residues" evidence="1">
    <location>
        <begin position="97"/>
        <end position="115"/>
    </location>
</feature>
<dbReference type="EMBL" id="JROM01000016">
    <property type="protein sequence ID" value="KHE74792.1"/>
    <property type="molecule type" value="Genomic_DNA"/>
</dbReference>
<keyword evidence="2" id="KW-1133">Transmembrane helix</keyword>
<organism evidence="3 4">
    <name type="scientific">Kocuria marina</name>
    <dbReference type="NCBI Taxonomy" id="223184"/>
    <lineage>
        <taxon>Bacteria</taxon>
        <taxon>Bacillati</taxon>
        <taxon>Actinomycetota</taxon>
        <taxon>Actinomycetes</taxon>
        <taxon>Micrococcales</taxon>
        <taxon>Micrococcaceae</taxon>
        <taxon>Kocuria</taxon>
    </lineage>
</organism>
<evidence type="ECO:0000313" key="3">
    <source>
        <dbReference type="EMBL" id="KHE74792.1"/>
    </source>
</evidence>
<evidence type="ECO:0000256" key="1">
    <source>
        <dbReference type="SAM" id="MobiDB-lite"/>
    </source>
</evidence>
<protein>
    <submittedName>
        <fullName evidence="3">Membrane protein</fullName>
    </submittedName>
</protein>